<evidence type="ECO:0000256" key="7">
    <source>
        <dbReference type="ARBA" id="ARBA00023136"/>
    </source>
</evidence>
<evidence type="ECO:0000259" key="9">
    <source>
        <dbReference type="Pfam" id="PF13231"/>
    </source>
</evidence>
<feature type="transmembrane region" description="Helical" evidence="8">
    <location>
        <begin position="364"/>
        <end position="382"/>
    </location>
</feature>
<feature type="transmembrane region" description="Helical" evidence="8">
    <location>
        <begin position="86"/>
        <end position="108"/>
    </location>
</feature>
<protein>
    <submittedName>
        <fullName evidence="10">Glycosyltransferase family 39 protein</fullName>
    </submittedName>
</protein>
<evidence type="ECO:0000256" key="8">
    <source>
        <dbReference type="SAM" id="Phobius"/>
    </source>
</evidence>
<dbReference type="EMBL" id="CP054139">
    <property type="protein sequence ID" value="QKJ32059.1"/>
    <property type="molecule type" value="Genomic_DNA"/>
</dbReference>
<keyword evidence="2" id="KW-1003">Cell membrane</keyword>
<evidence type="ECO:0000256" key="1">
    <source>
        <dbReference type="ARBA" id="ARBA00004651"/>
    </source>
</evidence>
<sequence>MDGQINTNYFRWLYVLIVLAVLVNFSGLFVTIIGPDGTFYAGIAKTMVQKHDYVNLYAQGKDFLDKPHFPFWVTAAFFELFGFQTWVYKLPGILFLMMGAVYTYRLALQLYNREIALWSVLILLTAEHIIISNNDVRAEPYLTGLIIASIYHFYNAYIRNNYWQLLWGAIFAALAIMTKGMFAIIPIGGAIAGQLIITKQWRQLFHLRWLLAIGLTAVFVLPEFYCLYQQFDLHPEKLVFDKHNVSGIKFFFWDSQFGRFFNTGPIKGSGDPFFFVHTLAWAFLPWSLLLFAAIYQSIRKQAKDTLNSQWLCLCGSLLTFLVFSASKFQLPYYLNIVFPLFAIQLAAHLYNIQSTKSKYAVQRVQSVITVLMIGIIVVLQYFFRPSTLAWPVVAIIIAMLILLMSIPKHIGAKGIRKTVIRTVITAFVVNVYLNLAFYPSLLHYQGGSEAAMYINRVNTQNYPVAITADAYNFPLDFYIRGRLVSVDPAGNGPIPPKPFYMFSNGPVLKGLAAKGWQIQPVKSFDNYWISMLKPQFLNSKTRRQALDTVVVVLVK</sequence>
<dbReference type="PANTHER" id="PTHR33908">
    <property type="entry name" value="MANNOSYLTRANSFERASE YKCB-RELATED"/>
    <property type="match status" value="1"/>
</dbReference>
<reference evidence="10 11" key="1">
    <citation type="submission" date="2020-05" db="EMBL/GenBank/DDBJ databases">
        <title>Mucilaginibacter mali sp. nov.</title>
        <authorList>
            <person name="Kim H.S."/>
            <person name="Lee K.C."/>
            <person name="Suh M.K."/>
            <person name="Kim J.-S."/>
            <person name="Han K.-I."/>
            <person name="Eom M.K."/>
            <person name="Shin Y.K."/>
            <person name="Lee J.-S."/>
        </authorList>
    </citation>
    <scope>NUCLEOTIDE SEQUENCE [LARGE SCALE GENOMIC DNA]</scope>
    <source>
        <strain evidence="10 11">G2-14</strain>
    </source>
</reference>
<feature type="transmembrane region" description="Helical" evidence="8">
    <location>
        <begin position="12"/>
        <end position="33"/>
    </location>
</feature>
<dbReference type="GO" id="GO:0010041">
    <property type="term" value="P:response to iron(III) ion"/>
    <property type="evidence" value="ECO:0007669"/>
    <property type="project" value="TreeGrafter"/>
</dbReference>
<evidence type="ECO:0000313" key="11">
    <source>
        <dbReference type="Proteomes" id="UP000505355"/>
    </source>
</evidence>
<dbReference type="RefSeq" id="WP_173416711.1">
    <property type="nucleotide sequence ID" value="NZ_CP054139.1"/>
</dbReference>
<evidence type="ECO:0000313" key="10">
    <source>
        <dbReference type="EMBL" id="QKJ32059.1"/>
    </source>
</evidence>
<evidence type="ECO:0000256" key="5">
    <source>
        <dbReference type="ARBA" id="ARBA00022692"/>
    </source>
</evidence>
<dbReference type="GO" id="GO:0009103">
    <property type="term" value="P:lipopolysaccharide biosynthetic process"/>
    <property type="evidence" value="ECO:0007669"/>
    <property type="project" value="UniProtKB-ARBA"/>
</dbReference>
<dbReference type="PANTHER" id="PTHR33908:SF3">
    <property type="entry name" value="UNDECAPRENYL PHOSPHATE-ALPHA-4-AMINO-4-DEOXY-L-ARABINOSE ARABINOSYL TRANSFERASE"/>
    <property type="match status" value="1"/>
</dbReference>
<feature type="transmembrane region" description="Helical" evidence="8">
    <location>
        <begin position="165"/>
        <end position="197"/>
    </location>
</feature>
<organism evidence="10 11">
    <name type="scientific">Mucilaginibacter mali</name>
    <dbReference type="NCBI Taxonomy" id="2740462"/>
    <lineage>
        <taxon>Bacteria</taxon>
        <taxon>Pseudomonadati</taxon>
        <taxon>Bacteroidota</taxon>
        <taxon>Sphingobacteriia</taxon>
        <taxon>Sphingobacteriales</taxon>
        <taxon>Sphingobacteriaceae</taxon>
        <taxon>Mucilaginibacter</taxon>
    </lineage>
</organism>
<evidence type="ECO:0000256" key="2">
    <source>
        <dbReference type="ARBA" id="ARBA00022475"/>
    </source>
</evidence>
<dbReference type="AlphaFoldDB" id="A0A7D4UES9"/>
<feature type="transmembrane region" description="Helical" evidence="8">
    <location>
        <begin position="307"/>
        <end position="326"/>
    </location>
</feature>
<feature type="transmembrane region" description="Helical" evidence="8">
    <location>
        <begin position="332"/>
        <end position="352"/>
    </location>
</feature>
<proteinExistence type="predicted"/>
<feature type="transmembrane region" description="Helical" evidence="8">
    <location>
        <begin position="388"/>
        <end position="406"/>
    </location>
</feature>
<feature type="transmembrane region" description="Helical" evidence="8">
    <location>
        <begin position="115"/>
        <end position="131"/>
    </location>
</feature>
<dbReference type="Proteomes" id="UP000505355">
    <property type="component" value="Chromosome"/>
</dbReference>
<dbReference type="KEGG" id="mmab:HQ865_20585"/>
<keyword evidence="4 10" id="KW-0808">Transferase</keyword>
<gene>
    <name evidence="10" type="ORF">HQ865_20585</name>
</gene>
<keyword evidence="7 8" id="KW-0472">Membrane</keyword>
<dbReference type="GO" id="GO:0016763">
    <property type="term" value="F:pentosyltransferase activity"/>
    <property type="evidence" value="ECO:0007669"/>
    <property type="project" value="TreeGrafter"/>
</dbReference>
<accession>A0A7D4UES9</accession>
<keyword evidence="6 8" id="KW-1133">Transmembrane helix</keyword>
<dbReference type="InterPro" id="IPR038731">
    <property type="entry name" value="RgtA/B/C-like"/>
</dbReference>
<feature type="transmembrane region" description="Helical" evidence="8">
    <location>
        <begin position="209"/>
        <end position="231"/>
    </location>
</feature>
<keyword evidence="5 8" id="KW-0812">Transmembrane</keyword>
<feature type="domain" description="Glycosyltransferase RgtA/B/C/D-like" evidence="9">
    <location>
        <begin position="65"/>
        <end position="220"/>
    </location>
</feature>
<keyword evidence="3" id="KW-0328">Glycosyltransferase</keyword>
<feature type="transmembrane region" description="Helical" evidence="8">
    <location>
        <begin position="274"/>
        <end position="295"/>
    </location>
</feature>
<keyword evidence="11" id="KW-1185">Reference proteome</keyword>
<comment type="subcellular location">
    <subcellularLocation>
        <location evidence="1">Cell membrane</location>
        <topology evidence="1">Multi-pass membrane protein</topology>
    </subcellularLocation>
</comment>
<feature type="transmembrane region" description="Helical" evidence="8">
    <location>
        <begin position="418"/>
        <end position="438"/>
    </location>
</feature>
<dbReference type="Pfam" id="PF13231">
    <property type="entry name" value="PMT_2"/>
    <property type="match status" value="1"/>
</dbReference>
<dbReference type="InterPro" id="IPR050297">
    <property type="entry name" value="LipidA_mod_glycosyltrf_83"/>
</dbReference>
<evidence type="ECO:0000256" key="4">
    <source>
        <dbReference type="ARBA" id="ARBA00022679"/>
    </source>
</evidence>
<evidence type="ECO:0000256" key="3">
    <source>
        <dbReference type="ARBA" id="ARBA00022676"/>
    </source>
</evidence>
<dbReference type="GO" id="GO:0005886">
    <property type="term" value="C:plasma membrane"/>
    <property type="evidence" value="ECO:0007669"/>
    <property type="project" value="UniProtKB-SubCell"/>
</dbReference>
<evidence type="ECO:0000256" key="6">
    <source>
        <dbReference type="ARBA" id="ARBA00022989"/>
    </source>
</evidence>
<name>A0A7D4UES9_9SPHI</name>